<evidence type="ECO:0000313" key="3">
    <source>
        <dbReference type="EMBL" id="GEN78911.1"/>
    </source>
</evidence>
<evidence type="ECO:0000313" key="4">
    <source>
        <dbReference type="Proteomes" id="UP000321484"/>
    </source>
</evidence>
<evidence type="ECO:0000256" key="2">
    <source>
        <dbReference type="SAM" id="Phobius"/>
    </source>
</evidence>
<feature type="compositionally biased region" description="Basic and acidic residues" evidence="1">
    <location>
        <begin position="1"/>
        <end position="19"/>
    </location>
</feature>
<sequence length="88" mass="9666">MADRSPDRSPDDDAPEEKVGPTPLTERWWWTGGALTLVGVVVIGWQWDVIAKGDAIAATWAVVGLGAVAVVAGLRWIWRDRPRRTSDD</sequence>
<dbReference type="EMBL" id="BJYK01000001">
    <property type="protein sequence ID" value="GEN78911.1"/>
    <property type="molecule type" value="Genomic_DNA"/>
</dbReference>
<name>A0A511YUN8_9CELL</name>
<evidence type="ECO:0000256" key="1">
    <source>
        <dbReference type="SAM" id="MobiDB-lite"/>
    </source>
</evidence>
<keyword evidence="2" id="KW-0812">Transmembrane</keyword>
<organism evidence="3 4">
    <name type="scientific">Actinotalea fermentans</name>
    <dbReference type="NCBI Taxonomy" id="43671"/>
    <lineage>
        <taxon>Bacteria</taxon>
        <taxon>Bacillati</taxon>
        <taxon>Actinomycetota</taxon>
        <taxon>Actinomycetes</taxon>
        <taxon>Micrococcales</taxon>
        <taxon>Cellulomonadaceae</taxon>
        <taxon>Actinotalea</taxon>
    </lineage>
</organism>
<feature type="transmembrane region" description="Helical" evidence="2">
    <location>
        <begin position="59"/>
        <end position="78"/>
    </location>
</feature>
<protein>
    <submittedName>
        <fullName evidence="3">Uncharacterized protein</fullName>
    </submittedName>
</protein>
<dbReference type="Proteomes" id="UP000321484">
    <property type="component" value="Unassembled WGS sequence"/>
</dbReference>
<keyword evidence="4" id="KW-1185">Reference proteome</keyword>
<comment type="caution">
    <text evidence="3">The sequence shown here is derived from an EMBL/GenBank/DDBJ whole genome shotgun (WGS) entry which is preliminary data.</text>
</comment>
<keyword evidence="2" id="KW-1133">Transmembrane helix</keyword>
<dbReference type="AlphaFoldDB" id="A0A511YUN8"/>
<gene>
    <name evidence="3" type="ORF">AFE02nite_06450</name>
</gene>
<feature type="region of interest" description="Disordered" evidence="1">
    <location>
        <begin position="1"/>
        <end position="24"/>
    </location>
</feature>
<accession>A0A511YUN8</accession>
<reference evidence="3 4" key="1">
    <citation type="submission" date="2019-07" db="EMBL/GenBank/DDBJ databases">
        <title>Whole genome shotgun sequence of Actinotalea fermentans NBRC 105374.</title>
        <authorList>
            <person name="Hosoyama A."/>
            <person name="Uohara A."/>
            <person name="Ohji S."/>
            <person name="Ichikawa N."/>
        </authorList>
    </citation>
    <scope>NUCLEOTIDE SEQUENCE [LARGE SCALE GENOMIC DNA]</scope>
    <source>
        <strain evidence="3 4">NBRC 105374</strain>
    </source>
</reference>
<feature type="transmembrane region" description="Helical" evidence="2">
    <location>
        <begin position="28"/>
        <end position="47"/>
    </location>
</feature>
<dbReference type="RefSeq" id="WP_034243999.1">
    <property type="nucleotide sequence ID" value="NZ_BJYK01000001.1"/>
</dbReference>
<keyword evidence="2" id="KW-0472">Membrane</keyword>
<proteinExistence type="predicted"/>